<dbReference type="Gene3D" id="1.25.40.10">
    <property type="entry name" value="Tetratricopeptide repeat domain"/>
    <property type="match status" value="1"/>
</dbReference>
<keyword evidence="2" id="KW-1185">Reference proteome</keyword>
<organism evidence="1 2">
    <name type="scientific">Nocardiopsis rhodophaea</name>
    <dbReference type="NCBI Taxonomy" id="280238"/>
    <lineage>
        <taxon>Bacteria</taxon>
        <taxon>Bacillati</taxon>
        <taxon>Actinomycetota</taxon>
        <taxon>Actinomycetes</taxon>
        <taxon>Streptosporangiales</taxon>
        <taxon>Nocardiopsidaceae</taxon>
        <taxon>Nocardiopsis</taxon>
    </lineage>
</organism>
<proteinExistence type="predicted"/>
<evidence type="ECO:0000313" key="2">
    <source>
        <dbReference type="Proteomes" id="UP001501585"/>
    </source>
</evidence>
<dbReference type="EMBL" id="BAAAPC010000009">
    <property type="protein sequence ID" value="GAA1996531.1"/>
    <property type="molecule type" value="Genomic_DNA"/>
</dbReference>
<name>A0ABN2T1S9_9ACTN</name>
<protein>
    <submittedName>
        <fullName evidence="1">Transcriptional regulator</fullName>
    </submittedName>
</protein>
<dbReference type="SUPFAM" id="SSF48452">
    <property type="entry name" value="TPR-like"/>
    <property type="match status" value="1"/>
</dbReference>
<comment type="caution">
    <text evidence="1">The sequence shown here is derived from an EMBL/GenBank/DDBJ whole genome shotgun (WGS) entry which is preliminary data.</text>
</comment>
<dbReference type="InterPro" id="IPR011990">
    <property type="entry name" value="TPR-like_helical_dom_sf"/>
</dbReference>
<evidence type="ECO:0000313" key="1">
    <source>
        <dbReference type="EMBL" id="GAA1996531.1"/>
    </source>
</evidence>
<sequence length="444" mass="48589">MAEPNILLAALIEEAEMSNAGLASRVNQHLGTRYDHTAVARWIRDHAIPRGRAPQVMCDVLSQRLGRTITMSDIGMDRSGTAHSSSDLEVVVTRTTAMWRQDARQEDFLEGAPPASGATVIMPLFEWENPPGDTDVSRAGPSVIGVGDVEQLRTARHRYQEMYRRAGGIPVRPRLTQYLAERVAPVLSASYSDATGRKLYRTVGSLTALAGICAYDASRQALAQRYFLSALRMAKASADRRFGGYIVALLANQAMSQAEYRLVIQYCETALRAAGGDLTPALVSDLCTMQARAYARLGDQQACHAQMTRSESMAGRIRVGEEPDETSYVQPGLVETQHSEALRQLGDLAAAEEYASEAVRTADQAHLRGQVHRYAGLAIVRAQRGAVDEALEPAREMLERVRGMESGRLHDRVRQVRGALAGRSSEPEVREFAQRADAELGLGL</sequence>
<gene>
    <name evidence="1" type="ORF">GCM10009799_24150</name>
</gene>
<accession>A0ABN2T1S9</accession>
<dbReference type="Proteomes" id="UP001501585">
    <property type="component" value="Unassembled WGS sequence"/>
</dbReference>
<reference evidence="1 2" key="1">
    <citation type="journal article" date="2019" name="Int. J. Syst. Evol. Microbiol.">
        <title>The Global Catalogue of Microorganisms (GCM) 10K type strain sequencing project: providing services to taxonomists for standard genome sequencing and annotation.</title>
        <authorList>
            <consortium name="The Broad Institute Genomics Platform"/>
            <consortium name="The Broad Institute Genome Sequencing Center for Infectious Disease"/>
            <person name="Wu L."/>
            <person name="Ma J."/>
        </authorList>
    </citation>
    <scope>NUCLEOTIDE SEQUENCE [LARGE SCALE GENOMIC DNA]</scope>
    <source>
        <strain evidence="1 2">JCM 15313</strain>
    </source>
</reference>